<feature type="transmembrane region" description="Helical" evidence="6">
    <location>
        <begin position="347"/>
        <end position="366"/>
    </location>
</feature>
<dbReference type="PANTHER" id="PTHR23513:SF6">
    <property type="entry name" value="MAJOR FACILITATOR SUPERFAMILY ASSOCIATED DOMAIN-CONTAINING PROTEIN"/>
    <property type="match status" value="1"/>
</dbReference>
<evidence type="ECO:0000256" key="4">
    <source>
        <dbReference type="ARBA" id="ARBA00022989"/>
    </source>
</evidence>
<feature type="transmembrane region" description="Helical" evidence="6">
    <location>
        <begin position="372"/>
        <end position="396"/>
    </location>
</feature>
<protein>
    <submittedName>
        <fullName evidence="8">MFS transporter</fullName>
    </submittedName>
</protein>
<feature type="transmembrane region" description="Helical" evidence="6">
    <location>
        <begin position="287"/>
        <end position="304"/>
    </location>
</feature>
<dbReference type="AlphaFoldDB" id="A0A7H9BJ19"/>
<evidence type="ECO:0000256" key="5">
    <source>
        <dbReference type="ARBA" id="ARBA00023136"/>
    </source>
</evidence>
<dbReference type="Gene3D" id="1.20.1250.20">
    <property type="entry name" value="MFS general substrate transporter like domains"/>
    <property type="match status" value="1"/>
</dbReference>
<keyword evidence="5 6" id="KW-0472">Membrane</keyword>
<keyword evidence="2" id="KW-1003">Cell membrane</keyword>
<feature type="transmembrane region" description="Helical" evidence="6">
    <location>
        <begin position="260"/>
        <end position="280"/>
    </location>
</feature>
<dbReference type="RefSeq" id="WP_179355155.1">
    <property type="nucleotide sequence ID" value="NZ_CP058627.1"/>
</dbReference>
<gene>
    <name evidence="8" type="ORF">HQ393_10545</name>
</gene>
<sequence length="405" mass="43256">MSPAPALFRNKNFILLWLASIVGNFALAIAMLAETWYVVKTLGAKEQLGLVMIAGSVPRIALMAVGGVLADRMRRSRIILVSLGARVVMLFALVGLLALGRLDIWALTIFAFLYGSSDAFFWPARDALTPAIVPEHDLTRANSIMLTTNQVGLVFGPVLGGVLLATLSYEAIFSLTGLMLLLATICIGFINEPLIVAAKKAGSSMLSELKEGVQYAIKTPVLRAMMLIYAAANLLFMGPLGLGIPIIVTENLNGQPATLSFLQSAFAAGMVLGGVLLTLYPPSKKRLLMITVIIALEGVLLALIAHTHWIWLAVGIQALIGLGVAGNNVPMMSIIQQYSDRDKIGRVMSLNSMASMGLSPISYALVTGLLSLHISIGVIMPIFGLTMAALMVVLTLQMRVIREAD</sequence>
<dbReference type="InterPro" id="IPR036259">
    <property type="entry name" value="MFS_trans_sf"/>
</dbReference>
<evidence type="ECO:0000256" key="2">
    <source>
        <dbReference type="ARBA" id="ARBA00022475"/>
    </source>
</evidence>
<evidence type="ECO:0000259" key="7">
    <source>
        <dbReference type="PROSITE" id="PS50850"/>
    </source>
</evidence>
<dbReference type="PANTHER" id="PTHR23513">
    <property type="entry name" value="INTEGRAL MEMBRANE EFFLUX PROTEIN-RELATED"/>
    <property type="match status" value="1"/>
</dbReference>
<organism evidence="8 9">
    <name type="scientific">Chitinibacter bivalviorum</name>
    <dbReference type="NCBI Taxonomy" id="2739434"/>
    <lineage>
        <taxon>Bacteria</taxon>
        <taxon>Pseudomonadati</taxon>
        <taxon>Pseudomonadota</taxon>
        <taxon>Betaproteobacteria</taxon>
        <taxon>Neisseriales</taxon>
        <taxon>Chitinibacteraceae</taxon>
        <taxon>Chitinibacter</taxon>
    </lineage>
</organism>
<dbReference type="InterPro" id="IPR011701">
    <property type="entry name" value="MFS"/>
</dbReference>
<feature type="transmembrane region" description="Helical" evidence="6">
    <location>
        <begin position="171"/>
        <end position="190"/>
    </location>
</feature>
<dbReference type="GO" id="GO:0022857">
    <property type="term" value="F:transmembrane transporter activity"/>
    <property type="evidence" value="ECO:0007669"/>
    <property type="project" value="InterPro"/>
</dbReference>
<feature type="transmembrane region" description="Helical" evidence="6">
    <location>
        <begin position="77"/>
        <end position="98"/>
    </location>
</feature>
<feature type="domain" description="Major facilitator superfamily (MFS) profile" evidence="7">
    <location>
        <begin position="12"/>
        <end position="405"/>
    </location>
</feature>
<evidence type="ECO:0000256" key="3">
    <source>
        <dbReference type="ARBA" id="ARBA00022692"/>
    </source>
</evidence>
<proteinExistence type="predicted"/>
<feature type="transmembrane region" description="Helical" evidence="6">
    <location>
        <begin position="12"/>
        <end position="33"/>
    </location>
</feature>
<dbReference type="SUPFAM" id="SSF103473">
    <property type="entry name" value="MFS general substrate transporter"/>
    <property type="match status" value="1"/>
</dbReference>
<dbReference type="CDD" id="cd06173">
    <property type="entry name" value="MFS_MefA_like"/>
    <property type="match status" value="1"/>
</dbReference>
<dbReference type="Proteomes" id="UP000509597">
    <property type="component" value="Chromosome"/>
</dbReference>
<comment type="subcellular location">
    <subcellularLocation>
        <location evidence="1">Cell membrane</location>
        <topology evidence="1">Multi-pass membrane protein</topology>
    </subcellularLocation>
</comment>
<dbReference type="Pfam" id="PF07690">
    <property type="entry name" value="MFS_1"/>
    <property type="match status" value="1"/>
</dbReference>
<evidence type="ECO:0000256" key="1">
    <source>
        <dbReference type="ARBA" id="ARBA00004651"/>
    </source>
</evidence>
<dbReference type="KEGG" id="chiz:HQ393_10545"/>
<feature type="transmembrane region" description="Helical" evidence="6">
    <location>
        <begin position="104"/>
        <end position="123"/>
    </location>
</feature>
<evidence type="ECO:0000313" key="9">
    <source>
        <dbReference type="Proteomes" id="UP000509597"/>
    </source>
</evidence>
<keyword evidence="3 6" id="KW-0812">Transmembrane</keyword>
<evidence type="ECO:0000313" key="8">
    <source>
        <dbReference type="EMBL" id="QLG88643.1"/>
    </source>
</evidence>
<keyword evidence="4 6" id="KW-1133">Transmembrane helix</keyword>
<reference evidence="8 9" key="1">
    <citation type="submission" date="2020-07" db="EMBL/GenBank/DDBJ databases">
        <title>Complete genome sequence of Chitinibacter sp. 2T18.</title>
        <authorList>
            <person name="Bae J.-W."/>
            <person name="Choi J.-W."/>
        </authorList>
    </citation>
    <scope>NUCLEOTIDE SEQUENCE [LARGE SCALE GENOMIC DNA]</scope>
    <source>
        <strain evidence="8 9">2T18</strain>
    </source>
</reference>
<accession>A0A7H9BJ19</accession>
<feature type="transmembrane region" description="Helical" evidence="6">
    <location>
        <begin position="227"/>
        <end position="248"/>
    </location>
</feature>
<dbReference type="EMBL" id="CP058627">
    <property type="protein sequence ID" value="QLG88643.1"/>
    <property type="molecule type" value="Genomic_DNA"/>
</dbReference>
<name>A0A7H9BJ19_9NEIS</name>
<dbReference type="PROSITE" id="PS50850">
    <property type="entry name" value="MFS"/>
    <property type="match status" value="1"/>
</dbReference>
<feature type="transmembrane region" description="Helical" evidence="6">
    <location>
        <begin position="310"/>
        <end position="335"/>
    </location>
</feature>
<feature type="transmembrane region" description="Helical" evidence="6">
    <location>
        <begin position="48"/>
        <end position="70"/>
    </location>
</feature>
<dbReference type="GO" id="GO:0005886">
    <property type="term" value="C:plasma membrane"/>
    <property type="evidence" value="ECO:0007669"/>
    <property type="project" value="UniProtKB-SubCell"/>
</dbReference>
<keyword evidence="9" id="KW-1185">Reference proteome</keyword>
<feature type="transmembrane region" description="Helical" evidence="6">
    <location>
        <begin position="144"/>
        <end position="165"/>
    </location>
</feature>
<dbReference type="InterPro" id="IPR020846">
    <property type="entry name" value="MFS_dom"/>
</dbReference>
<evidence type="ECO:0000256" key="6">
    <source>
        <dbReference type="SAM" id="Phobius"/>
    </source>
</evidence>